<dbReference type="Pfam" id="PF02397">
    <property type="entry name" value="Bac_transf"/>
    <property type="match status" value="1"/>
</dbReference>
<evidence type="ECO:0000259" key="8">
    <source>
        <dbReference type="Pfam" id="PF02397"/>
    </source>
</evidence>
<evidence type="ECO:0000313" key="10">
    <source>
        <dbReference type="Proteomes" id="UP001223886"/>
    </source>
</evidence>
<keyword evidence="7" id="KW-0472">Membrane</keyword>
<evidence type="ECO:0000256" key="7">
    <source>
        <dbReference type="ARBA" id="ARBA00023136"/>
    </source>
</evidence>
<evidence type="ECO:0000256" key="5">
    <source>
        <dbReference type="ARBA" id="ARBA00022692"/>
    </source>
</evidence>
<proteinExistence type="inferred from homology"/>
<evidence type="ECO:0000256" key="2">
    <source>
        <dbReference type="ARBA" id="ARBA00006464"/>
    </source>
</evidence>
<evidence type="ECO:0000256" key="1">
    <source>
        <dbReference type="ARBA" id="ARBA00004236"/>
    </source>
</evidence>
<reference evidence="9 10" key="1">
    <citation type="submission" date="2023-07" db="EMBL/GenBank/DDBJ databases">
        <title>Genomic Encyclopedia of Type Strains, Phase IV (KMG-IV): sequencing the most valuable type-strain genomes for metagenomic binning, comparative biology and taxonomic classification.</title>
        <authorList>
            <person name="Goeker M."/>
        </authorList>
    </citation>
    <scope>NUCLEOTIDE SEQUENCE [LARGE SCALE GENOMIC DNA]</scope>
    <source>
        <strain evidence="9 10">DSM 25963</strain>
    </source>
</reference>
<dbReference type="PANTHER" id="PTHR30576">
    <property type="entry name" value="COLANIC BIOSYNTHESIS UDP-GLUCOSE LIPID CARRIER TRANSFERASE"/>
    <property type="match status" value="1"/>
</dbReference>
<gene>
    <name evidence="9" type="ORF">J2S24_001945</name>
</gene>
<dbReference type="Proteomes" id="UP001223886">
    <property type="component" value="Unassembled WGS sequence"/>
</dbReference>
<dbReference type="EMBL" id="JAURUP010000022">
    <property type="protein sequence ID" value="MDP9751434.1"/>
    <property type="molecule type" value="Genomic_DNA"/>
</dbReference>
<comment type="subcellular location">
    <subcellularLocation>
        <location evidence="1">Cell membrane</location>
    </subcellularLocation>
</comment>
<organism evidence="9 10">
    <name type="scientific">Thermoanaerobacter pentosaceus</name>
    <dbReference type="NCBI Taxonomy" id="694059"/>
    <lineage>
        <taxon>Bacteria</taxon>
        <taxon>Bacillati</taxon>
        <taxon>Bacillota</taxon>
        <taxon>Clostridia</taxon>
        <taxon>Thermoanaerobacterales</taxon>
        <taxon>Thermoanaerobacteraceae</taxon>
        <taxon>Thermoanaerobacter</taxon>
    </lineage>
</organism>
<protein>
    <submittedName>
        <fullName evidence="9">Lipopolysaccharide/colanic/teichoic acid biosynthesis glycosyltransferase</fullName>
    </submittedName>
</protein>
<feature type="domain" description="Bacterial sugar transferase" evidence="8">
    <location>
        <begin position="6"/>
        <end position="51"/>
    </location>
</feature>
<evidence type="ECO:0000313" key="9">
    <source>
        <dbReference type="EMBL" id="MDP9751434.1"/>
    </source>
</evidence>
<keyword evidence="4" id="KW-0808">Transferase</keyword>
<dbReference type="InterPro" id="IPR003362">
    <property type="entry name" value="Bact_transf"/>
</dbReference>
<keyword evidence="5" id="KW-0812">Transmembrane</keyword>
<keyword evidence="10" id="KW-1185">Reference proteome</keyword>
<keyword evidence="3" id="KW-1003">Cell membrane</keyword>
<name>A0ABT9M5M6_9THEO</name>
<dbReference type="PANTHER" id="PTHR30576:SF4">
    <property type="entry name" value="UNDECAPRENYL-PHOSPHATE GALACTOSE PHOSPHOTRANSFERASE"/>
    <property type="match status" value="1"/>
</dbReference>
<comment type="similarity">
    <text evidence="2">Belongs to the bacterial sugar transferase family.</text>
</comment>
<accession>A0ABT9M5M6</accession>
<evidence type="ECO:0000256" key="6">
    <source>
        <dbReference type="ARBA" id="ARBA00022989"/>
    </source>
</evidence>
<comment type="caution">
    <text evidence="9">The sequence shown here is derived from an EMBL/GenBank/DDBJ whole genome shotgun (WGS) entry which is preliminary data.</text>
</comment>
<keyword evidence="6" id="KW-1133">Transmembrane helix</keyword>
<sequence>MKLREEYEKTFKLKNDPRLTKVRKFLRETSLDELPQLFNVIKGNISLVGLRLIVL</sequence>
<evidence type="ECO:0000256" key="3">
    <source>
        <dbReference type="ARBA" id="ARBA00022475"/>
    </source>
</evidence>
<evidence type="ECO:0000256" key="4">
    <source>
        <dbReference type="ARBA" id="ARBA00022679"/>
    </source>
</evidence>